<dbReference type="EMBL" id="QBKU01000002">
    <property type="protein sequence ID" value="PTX74927.1"/>
    <property type="molecule type" value="Genomic_DNA"/>
</dbReference>
<evidence type="ECO:0000313" key="1">
    <source>
        <dbReference type="EMBL" id="PTX74927.1"/>
    </source>
</evidence>
<dbReference type="Proteomes" id="UP000244092">
    <property type="component" value="Unassembled WGS sequence"/>
</dbReference>
<reference evidence="1 2" key="1">
    <citation type="submission" date="2018-04" db="EMBL/GenBank/DDBJ databases">
        <title>Genomic Encyclopedia of Archaeal and Bacterial Type Strains, Phase II (KMG-II): from individual species to whole genera.</title>
        <authorList>
            <person name="Goeker M."/>
        </authorList>
    </citation>
    <scope>NUCLEOTIDE SEQUENCE [LARGE SCALE GENOMIC DNA]</scope>
    <source>
        <strain evidence="1 2">DSM 12244</strain>
    </source>
</reference>
<evidence type="ECO:0000313" key="2">
    <source>
        <dbReference type="Proteomes" id="UP000244092"/>
    </source>
</evidence>
<dbReference type="AlphaFoldDB" id="A0A2T6CHE4"/>
<accession>A0A2T6CHE4</accession>
<dbReference type="RefSeq" id="WP_025049175.1">
    <property type="nucleotide sequence ID" value="NZ_QBKU01000002.1"/>
</dbReference>
<gene>
    <name evidence="1" type="ORF">C8N31_10228</name>
</gene>
<comment type="caution">
    <text evidence="1">The sequence shown here is derived from an EMBL/GenBank/DDBJ whole genome shotgun (WGS) entry which is preliminary data.</text>
</comment>
<proteinExistence type="predicted"/>
<name>A0A2T6CHE4_9RHOB</name>
<sequence>MKGEHDAETRLAYAENLVRALQILNWQFVQEPIKHGTELAALRSAIIGIGDALEAIFAEMDAQERAA</sequence>
<organism evidence="1 2">
    <name type="scientific">Sulfitobacter mediterraneus</name>
    <dbReference type="NCBI Taxonomy" id="83219"/>
    <lineage>
        <taxon>Bacteria</taxon>
        <taxon>Pseudomonadati</taxon>
        <taxon>Pseudomonadota</taxon>
        <taxon>Alphaproteobacteria</taxon>
        <taxon>Rhodobacterales</taxon>
        <taxon>Roseobacteraceae</taxon>
        <taxon>Sulfitobacter</taxon>
    </lineage>
</organism>
<protein>
    <submittedName>
        <fullName evidence="1">Uncharacterized protein</fullName>
    </submittedName>
</protein>